<feature type="transmembrane region" description="Helical" evidence="9">
    <location>
        <begin position="1120"/>
        <end position="1143"/>
    </location>
</feature>
<evidence type="ECO:0000256" key="3">
    <source>
        <dbReference type="ARBA" id="ARBA00022692"/>
    </source>
</evidence>
<dbReference type="Gene3D" id="1.10.287.70">
    <property type="match status" value="1"/>
</dbReference>
<proteinExistence type="inferred from homology"/>
<name>A0ABM0ZPU1_ECHTE</name>
<evidence type="ECO:0000259" key="10">
    <source>
        <dbReference type="PROSITE" id="PS50095"/>
    </source>
</evidence>
<evidence type="ECO:0000256" key="6">
    <source>
        <dbReference type="ARBA" id="ARBA00023136"/>
    </source>
</evidence>
<feature type="transmembrane region" description="Helical" evidence="9">
    <location>
        <begin position="1528"/>
        <end position="1554"/>
    </location>
</feature>
<dbReference type="PROSITE" id="PS50095">
    <property type="entry name" value="PLAT"/>
    <property type="match status" value="1"/>
</dbReference>
<feature type="domain" description="PLAT" evidence="10">
    <location>
        <begin position="771"/>
        <end position="890"/>
    </location>
</feature>
<dbReference type="InterPro" id="IPR051223">
    <property type="entry name" value="Polycystin"/>
</dbReference>
<feature type="domain" description="REJ" evidence="11">
    <location>
        <begin position="302"/>
        <end position="789"/>
    </location>
</feature>
<feature type="transmembrane region" description="Helical" evidence="9">
    <location>
        <begin position="965"/>
        <end position="991"/>
    </location>
</feature>
<dbReference type="InterPro" id="IPR013122">
    <property type="entry name" value="PKD1_2_channel"/>
</dbReference>
<keyword evidence="4" id="KW-0732">Signal</keyword>
<dbReference type="RefSeq" id="XP_012859485.1">
    <property type="nucleotide sequence ID" value="XM_013004031.2"/>
</dbReference>
<reference evidence="13" key="1">
    <citation type="submission" date="2025-08" db="UniProtKB">
        <authorList>
            <consortium name="RefSeq"/>
        </authorList>
    </citation>
    <scope>IDENTIFICATION</scope>
</reference>
<dbReference type="InterPro" id="IPR014010">
    <property type="entry name" value="REJ_dom"/>
</dbReference>
<evidence type="ECO:0000256" key="5">
    <source>
        <dbReference type="ARBA" id="ARBA00022989"/>
    </source>
</evidence>
<organism evidence="12 13">
    <name type="scientific">Echinops telfairi</name>
    <name type="common">Lesser hedgehog tenrec</name>
    <dbReference type="NCBI Taxonomy" id="9371"/>
    <lineage>
        <taxon>Eukaryota</taxon>
        <taxon>Metazoa</taxon>
        <taxon>Chordata</taxon>
        <taxon>Craniata</taxon>
        <taxon>Vertebrata</taxon>
        <taxon>Euteleostomi</taxon>
        <taxon>Mammalia</taxon>
        <taxon>Eutheria</taxon>
        <taxon>Afrotheria</taxon>
        <taxon>Tenrecidae</taxon>
        <taxon>Tenrecinae</taxon>
        <taxon>Echinops</taxon>
    </lineage>
</organism>
<evidence type="ECO:0000256" key="2">
    <source>
        <dbReference type="ARBA" id="ARBA00007200"/>
    </source>
</evidence>
<comment type="caution">
    <text evidence="7">Lacks conserved residue(s) required for the propagation of feature annotation.</text>
</comment>
<feature type="transmembrane region" description="Helical" evidence="9">
    <location>
        <begin position="1637"/>
        <end position="1663"/>
    </location>
</feature>
<dbReference type="SUPFAM" id="SSF49723">
    <property type="entry name" value="Lipase/lipooxygenase domain (PLAT/LH2 domain)"/>
    <property type="match status" value="1"/>
</dbReference>
<dbReference type="InterPro" id="IPR036392">
    <property type="entry name" value="PLAT/LH2_dom_sf"/>
</dbReference>
<accession>A0ABM0ZPU1</accession>
<dbReference type="Gene3D" id="2.60.60.20">
    <property type="entry name" value="PLAT/LH2 domain"/>
    <property type="match status" value="1"/>
</dbReference>
<feature type="compositionally biased region" description="Polar residues" evidence="8">
    <location>
        <begin position="1090"/>
        <end position="1106"/>
    </location>
</feature>
<feature type="transmembrane region" description="Helical" evidence="9">
    <location>
        <begin position="1456"/>
        <end position="1476"/>
    </location>
</feature>
<dbReference type="Pfam" id="PF20519">
    <property type="entry name" value="Polycystin_dom"/>
    <property type="match status" value="1"/>
</dbReference>
<evidence type="ECO:0000256" key="4">
    <source>
        <dbReference type="ARBA" id="ARBA00022729"/>
    </source>
</evidence>
<dbReference type="InterPro" id="IPR002859">
    <property type="entry name" value="PKD/REJ-like"/>
</dbReference>
<keyword evidence="5 9" id="KW-1133">Transmembrane helix</keyword>
<dbReference type="SMART" id="SM00308">
    <property type="entry name" value="LH2"/>
    <property type="match status" value="1"/>
</dbReference>
<feature type="transmembrane region" description="Helical" evidence="9">
    <location>
        <begin position="1488"/>
        <end position="1508"/>
    </location>
</feature>
<dbReference type="PANTHER" id="PTHR10877">
    <property type="entry name" value="POLYCYSTIN FAMILY MEMBER"/>
    <property type="match status" value="1"/>
</dbReference>
<protein>
    <submittedName>
        <fullName evidence="13">Polycystic kidney disease and receptor for egg jelly-related protein</fullName>
    </submittedName>
</protein>
<feature type="transmembrane region" description="Helical" evidence="9">
    <location>
        <begin position="1252"/>
        <end position="1273"/>
    </location>
</feature>
<comment type="similarity">
    <text evidence="2">Belongs to the polycystin family.</text>
</comment>
<feature type="region of interest" description="Disordered" evidence="8">
    <location>
        <begin position="1"/>
        <end position="34"/>
    </location>
</feature>
<evidence type="ECO:0000259" key="11">
    <source>
        <dbReference type="PROSITE" id="PS51111"/>
    </source>
</evidence>
<keyword evidence="13" id="KW-0675">Receptor</keyword>
<evidence type="ECO:0000313" key="12">
    <source>
        <dbReference type="Proteomes" id="UP000694863"/>
    </source>
</evidence>
<gene>
    <name evidence="13" type="primary">PKDREJ</name>
</gene>
<evidence type="ECO:0000313" key="13">
    <source>
        <dbReference type="RefSeq" id="XP_012859485.1"/>
    </source>
</evidence>
<feature type="transmembrane region" description="Helical" evidence="9">
    <location>
        <begin position="1575"/>
        <end position="1602"/>
    </location>
</feature>
<feature type="region of interest" description="Disordered" evidence="8">
    <location>
        <begin position="1040"/>
        <end position="1106"/>
    </location>
</feature>
<evidence type="ECO:0000256" key="1">
    <source>
        <dbReference type="ARBA" id="ARBA00004141"/>
    </source>
</evidence>
<dbReference type="PANTHER" id="PTHR10877:SF185">
    <property type="entry name" value="POLYCYSTIN FAMILY RECEPTOR FOR EGG JELLY"/>
    <property type="match status" value="1"/>
</dbReference>
<keyword evidence="12" id="KW-1185">Reference proteome</keyword>
<dbReference type="InterPro" id="IPR046791">
    <property type="entry name" value="Polycystin_dom"/>
</dbReference>
<keyword evidence="6 9" id="KW-0472">Membrane</keyword>
<dbReference type="GeneID" id="105978398"/>
<keyword evidence="3 9" id="KW-0812">Transmembrane</keyword>
<evidence type="ECO:0000256" key="9">
    <source>
        <dbReference type="SAM" id="Phobius"/>
    </source>
</evidence>
<feature type="transmembrane region" description="Helical" evidence="9">
    <location>
        <begin position="1155"/>
        <end position="1177"/>
    </location>
</feature>
<evidence type="ECO:0000256" key="8">
    <source>
        <dbReference type="SAM" id="MobiDB-lite"/>
    </source>
</evidence>
<evidence type="ECO:0000256" key="7">
    <source>
        <dbReference type="PROSITE-ProRule" id="PRU00152"/>
    </source>
</evidence>
<dbReference type="PROSITE" id="PS51111">
    <property type="entry name" value="REJ"/>
    <property type="match status" value="1"/>
</dbReference>
<feature type="compositionally biased region" description="Low complexity" evidence="8">
    <location>
        <begin position="1080"/>
        <end position="1089"/>
    </location>
</feature>
<dbReference type="Pfam" id="PF08016">
    <property type="entry name" value="PKD_channel"/>
    <property type="match status" value="1"/>
</dbReference>
<dbReference type="Pfam" id="PF01477">
    <property type="entry name" value="PLAT"/>
    <property type="match status" value="1"/>
</dbReference>
<dbReference type="Proteomes" id="UP000694863">
    <property type="component" value="Unplaced"/>
</dbReference>
<dbReference type="InterPro" id="IPR001024">
    <property type="entry name" value="PLAT/LH2_dom"/>
</dbReference>
<sequence>MARSRKGPSLPSGRVPGSFRAGLWETDGGEAPPSTALRMRPPCCAGKREEFGCCRELLASLLSAAPSAPQRAFGAPELRAMRLGPTLLLLGLGLSGLQSLSALRGAQVSEPGRLAWPSGGPPVVPAPSDPQQVPAGPGFKVPSGRVQLRLLPRRRPVGSVVLSGSLSLCFTEPGGAWGRGRRRYCLGLHALLRSSHQPAAPTDLHLRLAAPEGRLSLAWFVPLRHLPRHPRWTFLLRLLGPGSAQNRCPDSLAQLTRPRPHAGFAAQTKCPTEGPTPVILEAVNLHPPKAIASSVSCQMRPCQINQVKVNRPGSQGPVRLNWKEDHTINATVAIDCPDTRSFTQFWEIFNVSKVNQSPNWAAPLYLPQLQTNTNSSSLHIPKYSVTWGMYVVRLTVTVTTTDPAMPIIKDLDYIYIEVYRRPLKAIILGFSSMTVNFTDELVLNGETSSDPEADNPREGLHFRWYCTISPQNYGAGDVNVSSSQTCHPGQTDLRWTWATGPLLKIAPEMLKGDAEYFFRMVVEKNDRAAFADRSVRVLPGPTPTAGIECLENCDSILIISDRFSLFLNCTNCGQFRMDRYTWSVVSAAGKDILFNWRGQTVTGRQGTYLSIKAFAFLTFLENQYWISLSLETWGGVVANFRYSFVINHAPLIGQCDINPGNGIAFVTKFVVGCHSFKDRNIPLTYKVIVSDLYNLGEISTVKENTLGAILYLGTRPSTPSFYLPVGIMANQFDVKLYVQVYDTLGSFSQVTLHATVQPPTNQQAPSTVIQQLLNDTKGTGSLLLTLLQNRADVFIQLMGSKGTSDVHCLTHPDYKTLYRGNIDTFLLTTKSDLGDIHSIRLWHNNEGKAPNWYVSRIKVENLFHRRVWLFMCRKWLSLKTSVDQTFPVTNPEKPLNRIDFFLITSTYELRRNHMWFSIFAGIIAKPVNRLQRLSCCLAVLLSTLLCNIMFFNANRKEDIESKELYHIRLMMIAIKSTLTTVPLQLLLSFLFTYSQKKPTEMTVDEGAPQKHYPVVSEGGGFWDEDLVKWYAYETTNTETRQAEKLASSGSPELQEAPGKTTSKINHQLEVEESKAPQSYKKNTNSNNKNADTTYNQDVRSEELPSQEQPKRKTRILLPRWCVYIAWFLVFAICSISSFFIVFYGLTYGSNMSKQWFLTSVFSFFQSIFLVQTAKILLWTSFRTNKTQYCKGLPWTVKYRFTEIKLPELRKSKAEKHRQHLHIRRLRRSKIYKPLTQVEIGIFKRKKRIKRRAFLFLSYLLMHFTFLALLLGLITRLHHADCFHYNQFIRDYFSVDLTTVTKLEHIYRWLSKVPLPLFHNDVHPTYIYDSSSQILGLPLMRQVRATPDAKRCLPDKNPVLNGIKNIMHCHPEYGVDPEDTKNYSSFWKDVGKQAVSTNPNGFTYKPQEKNWPYHSYGLLHTYGSGGYAFYFFRVVNSSASVHSFSLSDLNWNRSAEIYLYLAVLIFFLAYIIDEAYIIVQERASYVRSVYNLLNFVLKCIFTVLIVFFLRKLLLTTDIIQFYLLNPKNFIPFHAIGQVDHVMWLILGFLLFLTMLKTLRYSRVFYDVRLAQRAIQIALPGITHMAFVVSVYFFVYMTFGYLVFGQHEWNYCNLIHATQTVFSYCVSAFQNTKFSSNRVLGVLFLSSFMLIMICIVVNLFQAVILSAYDEMKQPVYEEPSDEAEAMTYLCRKLRMLFRFLTCQPRTKEEPDFVTDMLYGQPEKKNRQYLGLKTRLVNGKKMVYLVV</sequence>
<comment type="subcellular location">
    <subcellularLocation>
        <location evidence="1">Membrane</location>
        <topology evidence="1">Multi-pass membrane protein</topology>
    </subcellularLocation>
</comment>
<dbReference type="Pfam" id="PF02010">
    <property type="entry name" value="REJ"/>
    <property type="match status" value="1"/>
</dbReference>